<evidence type="ECO:0000313" key="1">
    <source>
        <dbReference type="EMBL" id="UXN58265.1"/>
    </source>
</evidence>
<dbReference type="EMBL" id="CP104971">
    <property type="protein sequence ID" value="UXN58265.1"/>
    <property type="molecule type" value="Genomic_DNA"/>
</dbReference>
<proteinExistence type="predicted"/>
<protein>
    <submittedName>
        <fullName evidence="1">Uncharacterized protein</fullName>
    </submittedName>
</protein>
<accession>A0ACD4CXF9</accession>
<keyword evidence="2" id="KW-1185">Reference proteome</keyword>
<gene>
    <name evidence="1" type="ORF">N8E88_05510</name>
</gene>
<geneLocation type="plasmid" evidence="1 2">
    <name>p_unnamed2</name>
</geneLocation>
<sequence length="199" mass="20317">MQTHGDRFLLGLVIRVKDVPVDLDAVVAQDVMHELLDENVPSRFPTNILDSDDARAAGTFPSRSGSSPMAPMEENEMKPIASIIAALAISAMASTAAMAACPEVTGAATNDAQKGVAKDGTKAPLQDGANSTTQTTGASVGTTTTSSTAGKTVQKSGDTMPMATDKNQATSQQDAQAQQKGDKTAASAGADASDKDCKS</sequence>
<dbReference type="Proteomes" id="UP001061991">
    <property type="component" value="Plasmid p_unnamed2"/>
</dbReference>
<evidence type="ECO:0000313" key="2">
    <source>
        <dbReference type="Proteomes" id="UP001061991"/>
    </source>
</evidence>
<keyword evidence="1" id="KW-0614">Plasmid</keyword>
<reference evidence="1" key="1">
    <citation type="submission" date="2022-09" db="EMBL/GenBank/DDBJ databases">
        <title>Interaction between co-microsymbionts with complementary sets of symbiotic genes in legume-rhizobium systems.</title>
        <authorList>
            <person name="Safronova V."/>
            <person name="Sazanova A."/>
            <person name="Afonin A."/>
            <person name="Chirak E."/>
        </authorList>
    </citation>
    <scope>NUCLEOTIDE SEQUENCE</scope>
    <source>
        <strain evidence="1">A18/3m</strain>
    </source>
</reference>
<name>A0ACD4CXF9_9HYPH</name>
<organism evidence="1 2">
    <name type="scientific">Phyllobacterium zundukense</name>
    <dbReference type="NCBI Taxonomy" id="1867719"/>
    <lineage>
        <taxon>Bacteria</taxon>
        <taxon>Pseudomonadati</taxon>
        <taxon>Pseudomonadota</taxon>
        <taxon>Alphaproteobacteria</taxon>
        <taxon>Hyphomicrobiales</taxon>
        <taxon>Phyllobacteriaceae</taxon>
        <taxon>Phyllobacterium</taxon>
    </lineage>
</organism>